<dbReference type="AlphaFoldDB" id="A0A0V0H7Y2"/>
<proteinExistence type="predicted"/>
<reference evidence="1" key="1">
    <citation type="submission" date="2015-12" db="EMBL/GenBank/DDBJ databases">
        <title>Gene expression during late stages of embryo sac development: a critical building block for successful pollen-pistil interactions.</title>
        <authorList>
            <person name="Liu Y."/>
            <person name="Joly V."/>
            <person name="Sabar M."/>
            <person name="Matton D.P."/>
        </authorList>
    </citation>
    <scope>NUCLEOTIDE SEQUENCE</scope>
</reference>
<evidence type="ECO:0000313" key="1">
    <source>
        <dbReference type="EMBL" id="JAP15563.1"/>
    </source>
</evidence>
<name>A0A0V0H7Y2_SOLCH</name>
<sequence length="70" mass="8464">MCLIRKWAQVCCTSRTPRKHTSFNWFPKHTSFNWFLHCKITCQLGRLFINLKRFLLDYARKGYRGPSKLI</sequence>
<accession>A0A0V0H7Y2</accession>
<organism evidence="1">
    <name type="scientific">Solanum chacoense</name>
    <name type="common">Chaco potato</name>
    <dbReference type="NCBI Taxonomy" id="4108"/>
    <lineage>
        <taxon>Eukaryota</taxon>
        <taxon>Viridiplantae</taxon>
        <taxon>Streptophyta</taxon>
        <taxon>Embryophyta</taxon>
        <taxon>Tracheophyta</taxon>
        <taxon>Spermatophyta</taxon>
        <taxon>Magnoliopsida</taxon>
        <taxon>eudicotyledons</taxon>
        <taxon>Gunneridae</taxon>
        <taxon>Pentapetalae</taxon>
        <taxon>asterids</taxon>
        <taxon>lamiids</taxon>
        <taxon>Solanales</taxon>
        <taxon>Solanaceae</taxon>
        <taxon>Solanoideae</taxon>
        <taxon>Solaneae</taxon>
        <taxon>Solanum</taxon>
    </lineage>
</organism>
<dbReference type="EMBL" id="GEDG01024995">
    <property type="protein sequence ID" value="JAP15563.1"/>
    <property type="molecule type" value="Transcribed_RNA"/>
</dbReference>
<protein>
    <submittedName>
        <fullName evidence="1">Putative ovule protein</fullName>
    </submittedName>
</protein>